<dbReference type="PROSITE" id="PS51755">
    <property type="entry name" value="OMPR_PHOB"/>
    <property type="match status" value="1"/>
</dbReference>
<feature type="modified residue" description="4-aspartylphosphate" evidence="6">
    <location>
        <position position="51"/>
    </location>
</feature>
<dbReference type="PANTHER" id="PTHR48111:SF2">
    <property type="entry name" value="RESPONSE REGULATOR SAER"/>
    <property type="match status" value="1"/>
</dbReference>
<keyword evidence="11" id="KW-1185">Reference proteome</keyword>
<reference evidence="10 11" key="1">
    <citation type="submission" date="2016-11" db="EMBL/GenBank/DDBJ databases">
        <authorList>
            <person name="Jaros S."/>
            <person name="Januszkiewicz K."/>
            <person name="Wedrychowicz H."/>
        </authorList>
    </citation>
    <scope>NUCLEOTIDE SEQUENCE [LARGE SCALE GENOMIC DNA]</scope>
    <source>
        <strain evidence="10 11">DSM 15480</strain>
    </source>
</reference>
<evidence type="ECO:0000256" key="3">
    <source>
        <dbReference type="ARBA" id="ARBA00023125"/>
    </source>
</evidence>
<evidence type="ECO:0000313" key="11">
    <source>
        <dbReference type="Proteomes" id="UP000184301"/>
    </source>
</evidence>
<dbReference type="STRING" id="1121950.SAMN02745243_02365"/>
<evidence type="ECO:0000256" key="6">
    <source>
        <dbReference type="PROSITE-ProRule" id="PRU00169"/>
    </source>
</evidence>
<evidence type="ECO:0000256" key="1">
    <source>
        <dbReference type="ARBA" id="ARBA00018672"/>
    </source>
</evidence>
<dbReference type="EMBL" id="FQZY01000033">
    <property type="protein sequence ID" value="SHK17280.1"/>
    <property type="molecule type" value="Genomic_DNA"/>
</dbReference>
<dbReference type="OrthoDB" id="9790442at2"/>
<proteinExistence type="predicted"/>
<dbReference type="CDD" id="cd17574">
    <property type="entry name" value="REC_OmpR"/>
    <property type="match status" value="1"/>
</dbReference>
<evidence type="ECO:0000313" key="10">
    <source>
        <dbReference type="EMBL" id="SHK17280.1"/>
    </source>
</evidence>
<organism evidence="10 11">
    <name type="scientific">Hespellia stercorisuis DSM 15480</name>
    <dbReference type="NCBI Taxonomy" id="1121950"/>
    <lineage>
        <taxon>Bacteria</taxon>
        <taxon>Bacillati</taxon>
        <taxon>Bacillota</taxon>
        <taxon>Clostridia</taxon>
        <taxon>Lachnospirales</taxon>
        <taxon>Lachnospiraceae</taxon>
        <taxon>Hespellia</taxon>
    </lineage>
</organism>
<sequence length="219" mass="24954">MGHILVIDDDIAICRMIETALTRDGHLVKIKNSAYEVQSTDLKNVDLILLDIMMPQMDGITFCKENRAVIDCPILFLTAKTMESDVVDAFLAGGDDYMKKPFGIAELRARVNAHIRREHREKHQSLIRNNCMFDLSEKTLTVEGERIPLTKSEYEICELLARNKGQVFSLENILEKVLGFDSESDISAIRVHIKNIRSKLGKRSDCPIETVWGVGYKWK</sequence>
<dbReference type="InterPro" id="IPR011006">
    <property type="entry name" value="CheY-like_superfamily"/>
</dbReference>
<dbReference type="Proteomes" id="UP000184301">
    <property type="component" value="Unassembled WGS sequence"/>
</dbReference>
<accession>A0A1M6QAW6</accession>
<dbReference type="InterPro" id="IPR001867">
    <property type="entry name" value="OmpR/PhoB-type_DNA-bd"/>
</dbReference>
<dbReference type="InterPro" id="IPR036388">
    <property type="entry name" value="WH-like_DNA-bd_sf"/>
</dbReference>
<keyword evidence="2" id="KW-0805">Transcription regulation</keyword>
<evidence type="ECO:0000256" key="7">
    <source>
        <dbReference type="PROSITE-ProRule" id="PRU01091"/>
    </source>
</evidence>
<comment type="function">
    <text evidence="5">May play the central regulatory role in sporulation. It may be an element of the effector pathway responsible for the activation of sporulation genes in response to nutritional stress. Spo0A may act in concert with spo0H (a sigma factor) to control the expression of some genes that are critical to the sporulation process.</text>
</comment>
<dbReference type="SUPFAM" id="SSF52172">
    <property type="entry name" value="CheY-like"/>
    <property type="match status" value="1"/>
</dbReference>
<dbReference type="PANTHER" id="PTHR48111">
    <property type="entry name" value="REGULATOR OF RPOS"/>
    <property type="match status" value="1"/>
</dbReference>
<dbReference type="GO" id="GO:0000976">
    <property type="term" value="F:transcription cis-regulatory region binding"/>
    <property type="evidence" value="ECO:0007669"/>
    <property type="project" value="TreeGrafter"/>
</dbReference>
<keyword evidence="3 7" id="KW-0238">DNA-binding</keyword>
<dbReference type="SMART" id="SM00448">
    <property type="entry name" value="REC"/>
    <property type="match status" value="1"/>
</dbReference>
<feature type="domain" description="OmpR/PhoB-type" evidence="9">
    <location>
        <begin position="123"/>
        <end position="219"/>
    </location>
</feature>
<evidence type="ECO:0000256" key="4">
    <source>
        <dbReference type="ARBA" id="ARBA00023163"/>
    </source>
</evidence>
<dbReference type="GO" id="GO:0032993">
    <property type="term" value="C:protein-DNA complex"/>
    <property type="evidence" value="ECO:0007669"/>
    <property type="project" value="TreeGrafter"/>
</dbReference>
<dbReference type="Gene3D" id="3.40.50.2300">
    <property type="match status" value="1"/>
</dbReference>
<dbReference type="InterPro" id="IPR001789">
    <property type="entry name" value="Sig_transdc_resp-reg_receiver"/>
</dbReference>
<evidence type="ECO:0000256" key="5">
    <source>
        <dbReference type="ARBA" id="ARBA00024867"/>
    </source>
</evidence>
<dbReference type="RefSeq" id="WP_073110676.1">
    <property type="nucleotide sequence ID" value="NZ_FQZY01000033.1"/>
</dbReference>
<dbReference type="GO" id="GO:0000156">
    <property type="term" value="F:phosphorelay response regulator activity"/>
    <property type="evidence" value="ECO:0007669"/>
    <property type="project" value="TreeGrafter"/>
</dbReference>
<keyword evidence="6" id="KW-0597">Phosphoprotein</keyword>
<dbReference type="InterPro" id="IPR039420">
    <property type="entry name" value="WalR-like"/>
</dbReference>
<evidence type="ECO:0000259" key="8">
    <source>
        <dbReference type="PROSITE" id="PS50110"/>
    </source>
</evidence>
<keyword evidence="4" id="KW-0804">Transcription</keyword>
<protein>
    <recommendedName>
        <fullName evidence="1">Stage 0 sporulation protein A homolog</fullName>
    </recommendedName>
</protein>
<evidence type="ECO:0000256" key="2">
    <source>
        <dbReference type="ARBA" id="ARBA00023015"/>
    </source>
</evidence>
<dbReference type="CDD" id="cd00383">
    <property type="entry name" value="trans_reg_C"/>
    <property type="match status" value="1"/>
</dbReference>
<feature type="domain" description="Response regulatory" evidence="8">
    <location>
        <begin position="3"/>
        <end position="115"/>
    </location>
</feature>
<dbReference type="SMART" id="SM00862">
    <property type="entry name" value="Trans_reg_C"/>
    <property type="match status" value="1"/>
</dbReference>
<dbReference type="Pfam" id="PF00486">
    <property type="entry name" value="Trans_reg_C"/>
    <property type="match status" value="1"/>
</dbReference>
<dbReference type="Pfam" id="PF00072">
    <property type="entry name" value="Response_reg"/>
    <property type="match status" value="1"/>
</dbReference>
<dbReference type="Gene3D" id="1.10.10.10">
    <property type="entry name" value="Winged helix-like DNA-binding domain superfamily/Winged helix DNA-binding domain"/>
    <property type="match status" value="1"/>
</dbReference>
<gene>
    <name evidence="10" type="ORF">SAMN02745243_02365</name>
</gene>
<evidence type="ECO:0000259" key="9">
    <source>
        <dbReference type="PROSITE" id="PS51755"/>
    </source>
</evidence>
<dbReference type="AlphaFoldDB" id="A0A1M6QAW6"/>
<dbReference type="PROSITE" id="PS50110">
    <property type="entry name" value="RESPONSE_REGULATORY"/>
    <property type="match status" value="1"/>
</dbReference>
<dbReference type="GO" id="GO:0005829">
    <property type="term" value="C:cytosol"/>
    <property type="evidence" value="ECO:0007669"/>
    <property type="project" value="TreeGrafter"/>
</dbReference>
<dbReference type="GO" id="GO:0006355">
    <property type="term" value="P:regulation of DNA-templated transcription"/>
    <property type="evidence" value="ECO:0007669"/>
    <property type="project" value="InterPro"/>
</dbReference>
<feature type="DNA-binding region" description="OmpR/PhoB-type" evidence="7">
    <location>
        <begin position="123"/>
        <end position="219"/>
    </location>
</feature>
<name>A0A1M6QAW6_9FIRM</name>